<reference evidence="1 2" key="1">
    <citation type="journal article" date="2017" name="Environ. Sci. Technol.">
        <title>Organohalide Respiration with Chlorinated Ethenes under Low pH Conditions.</title>
        <authorList>
            <person name="Yang Y."/>
            <person name="Capiro N.L."/>
            <person name="Marcet T.F."/>
            <person name="Yan J."/>
            <person name="Pennell K.D."/>
            <person name="Loffler F.E."/>
        </authorList>
    </citation>
    <scope>NUCLEOTIDE SEQUENCE [LARGE SCALE GENOMIC DNA]</scope>
    <source>
        <strain evidence="1 2">ACSDCE</strain>
    </source>
</reference>
<organism evidence="1 2">
    <name type="scientific">Sulfurospirillum diekertiae</name>
    <dbReference type="NCBI Taxonomy" id="1854492"/>
    <lineage>
        <taxon>Bacteria</taxon>
        <taxon>Pseudomonadati</taxon>
        <taxon>Campylobacterota</taxon>
        <taxon>Epsilonproteobacteria</taxon>
        <taxon>Campylobacterales</taxon>
        <taxon>Sulfurospirillaceae</taxon>
        <taxon>Sulfurospirillum</taxon>
    </lineage>
</organism>
<proteinExistence type="predicted"/>
<protein>
    <submittedName>
        <fullName evidence="1">Tat pathway signal protein</fullName>
    </submittedName>
</protein>
<dbReference type="Proteomes" id="UP000502831">
    <property type="component" value="Chromosome"/>
</dbReference>
<evidence type="ECO:0000313" key="1">
    <source>
        <dbReference type="EMBL" id="QIR75752.1"/>
    </source>
</evidence>
<dbReference type="PROSITE" id="PS51318">
    <property type="entry name" value="TAT"/>
    <property type="match status" value="1"/>
</dbReference>
<sequence>MQDQRRSFLKKTLGASAVVAAVGVSAIANESGVTIAGSNGVVKGKSKKKEILYKKTANWDAYYHAAV</sequence>
<dbReference type="RefSeq" id="WP_167749676.1">
    <property type="nucleotide sequence ID" value="NZ_CP039734.2"/>
</dbReference>
<dbReference type="InterPro" id="IPR006311">
    <property type="entry name" value="TAT_signal"/>
</dbReference>
<dbReference type="EMBL" id="CP039734">
    <property type="protein sequence ID" value="QIR75752.1"/>
    <property type="molecule type" value="Genomic_DNA"/>
</dbReference>
<evidence type="ECO:0000313" key="2">
    <source>
        <dbReference type="Proteomes" id="UP000502831"/>
    </source>
</evidence>
<accession>A0A6G9VSX3</accession>
<name>A0A6G9VSX3_9BACT</name>
<gene>
    <name evidence="1" type="ORF">FA584_05820</name>
</gene>
<dbReference type="AlphaFoldDB" id="A0A6G9VSX3"/>